<dbReference type="CDD" id="cd00383">
    <property type="entry name" value="trans_reg_C"/>
    <property type="match status" value="1"/>
</dbReference>
<feature type="modified residue" description="4-aspartylphosphate" evidence="4">
    <location>
        <position position="54"/>
    </location>
</feature>
<accession>A0A6G1Z7Z8</accession>
<dbReference type="SUPFAM" id="SSF46894">
    <property type="entry name" value="C-terminal effector domain of the bipartite response regulators"/>
    <property type="match status" value="1"/>
</dbReference>
<feature type="DNA-binding region" description="OmpR/PhoB-type" evidence="5">
    <location>
        <begin position="131"/>
        <end position="231"/>
    </location>
</feature>
<name>A0A6G1Z7Z8_9BACT</name>
<dbReference type="SMART" id="SM00862">
    <property type="entry name" value="Trans_reg_C"/>
    <property type="match status" value="1"/>
</dbReference>
<evidence type="ECO:0000313" key="6">
    <source>
        <dbReference type="EMBL" id="MRY10076.1"/>
    </source>
</evidence>
<evidence type="ECO:0000256" key="2">
    <source>
        <dbReference type="ARBA" id="ARBA00023012"/>
    </source>
</evidence>
<dbReference type="RefSeq" id="WP_009859806.1">
    <property type="nucleotide sequence ID" value="NZ_AP031410.1"/>
</dbReference>
<dbReference type="PANTHER" id="PTHR48111">
    <property type="entry name" value="REGULATOR OF RPOS"/>
    <property type="match status" value="1"/>
</dbReference>
<dbReference type="PANTHER" id="PTHR48111:SF40">
    <property type="entry name" value="PHOSPHATE REGULON TRANSCRIPTIONAL REGULATORY PROTEIN PHOB"/>
    <property type="match status" value="1"/>
</dbReference>
<dbReference type="SMART" id="SM00448">
    <property type="entry name" value="REC"/>
    <property type="match status" value="1"/>
</dbReference>
<comment type="caution">
    <text evidence="6">The sequence shown here is derived from an EMBL/GenBank/DDBJ whole genome shotgun (WGS) entry which is preliminary data.</text>
</comment>
<dbReference type="GO" id="GO:0005829">
    <property type="term" value="C:cytosol"/>
    <property type="evidence" value="ECO:0007669"/>
    <property type="project" value="TreeGrafter"/>
</dbReference>
<reference evidence="6" key="1">
    <citation type="journal article" date="2019" name="Nat. Med.">
        <title>A library of human gut bacterial isolates paired with longitudinal multiomics data enables mechanistic microbiome research.</title>
        <authorList>
            <person name="Poyet M."/>
            <person name="Groussin M."/>
            <person name="Gibbons S.M."/>
            <person name="Avila-Pacheco J."/>
            <person name="Jiang X."/>
            <person name="Kearney S.M."/>
            <person name="Perrotta A.R."/>
            <person name="Berdy B."/>
            <person name="Zhao S."/>
            <person name="Lieberman T.D."/>
            <person name="Swanson P.K."/>
            <person name="Smith M."/>
            <person name="Roesemann S."/>
            <person name="Alexander J.E."/>
            <person name="Rich S.A."/>
            <person name="Livny J."/>
            <person name="Vlamakis H."/>
            <person name="Clish C."/>
            <person name="Bullock K."/>
            <person name="Deik A."/>
            <person name="Scott J."/>
            <person name="Pierce K.A."/>
            <person name="Xavier R.J."/>
            <person name="Alm E.J."/>
        </authorList>
    </citation>
    <scope>NUCLEOTIDE SEQUENCE</scope>
    <source>
        <strain evidence="6">BIOML-A4</strain>
    </source>
</reference>
<dbReference type="InterPro" id="IPR001789">
    <property type="entry name" value="Sig_transdc_resp-reg_receiver"/>
</dbReference>
<proteinExistence type="predicted"/>
<keyword evidence="3 5" id="KW-0238">DNA-binding</keyword>
<dbReference type="Gene3D" id="1.10.10.10">
    <property type="entry name" value="Winged helix-like DNA-binding domain superfamily/Winged helix DNA-binding domain"/>
    <property type="match status" value="1"/>
</dbReference>
<dbReference type="PROSITE" id="PS51755">
    <property type="entry name" value="OMPR_PHOB"/>
    <property type="match status" value="1"/>
</dbReference>
<sequence>MIKLLLVEDDPTLSYIIQSGLQDIIGGYEVITAGNGMEGLQAWQQHHPDIIISDIDMPVMNGFQMVERIRETDGDTPIVFASALTSPKDVREGYKIGVNNYIKKPFVPDELDAHIHGLLKMKEGTKTRNESGFYKIGRYTLDAEHASLRNDETNEKKILTVREAQILQLLAENKNETIKREAILSRFWNTEDDYFASRTLDVFIAKLRKLLEDDPLVLIKTIRGVGLMLVDK</sequence>
<dbReference type="GO" id="GO:0032993">
    <property type="term" value="C:protein-DNA complex"/>
    <property type="evidence" value="ECO:0007669"/>
    <property type="project" value="TreeGrafter"/>
</dbReference>
<protein>
    <submittedName>
        <fullName evidence="6">Response regulator</fullName>
    </submittedName>
</protein>
<dbReference type="Pfam" id="PF00486">
    <property type="entry name" value="Trans_reg_C"/>
    <property type="match status" value="1"/>
</dbReference>
<dbReference type="GeneID" id="69983708"/>
<dbReference type="SUPFAM" id="SSF52172">
    <property type="entry name" value="CheY-like"/>
    <property type="match status" value="1"/>
</dbReference>
<dbReference type="EMBL" id="WKLP01000001">
    <property type="protein sequence ID" value="MRY10076.1"/>
    <property type="molecule type" value="Genomic_DNA"/>
</dbReference>
<dbReference type="PROSITE" id="PS50110">
    <property type="entry name" value="RESPONSE_REGULATORY"/>
    <property type="match status" value="1"/>
</dbReference>
<evidence type="ECO:0000256" key="5">
    <source>
        <dbReference type="PROSITE-ProRule" id="PRU01091"/>
    </source>
</evidence>
<dbReference type="Gene3D" id="3.40.50.2300">
    <property type="match status" value="1"/>
</dbReference>
<evidence type="ECO:0000256" key="4">
    <source>
        <dbReference type="PROSITE-ProRule" id="PRU00169"/>
    </source>
</evidence>
<dbReference type="Pfam" id="PF00072">
    <property type="entry name" value="Response_reg"/>
    <property type="match status" value="1"/>
</dbReference>
<dbReference type="AlphaFoldDB" id="A0A6G1Z7Z8"/>
<dbReference type="InterPro" id="IPR036388">
    <property type="entry name" value="WH-like_DNA-bd_sf"/>
</dbReference>
<gene>
    <name evidence="6" type="ORF">GKE01_01180</name>
</gene>
<dbReference type="GO" id="GO:0000156">
    <property type="term" value="F:phosphorelay response regulator activity"/>
    <property type="evidence" value="ECO:0007669"/>
    <property type="project" value="TreeGrafter"/>
</dbReference>
<evidence type="ECO:0000256" key="1">
    <source>
        <dbReference type="ARBA" id="ARBA00022553"/>
    </source>
</evidence>
<dbReference type="GO" id="GO:0000976">
    <property type="term" value="F:transcription cis-regulatory region binding"/>
    <property type="evidence" value="ECO:0007669"/>
    <property type="project" value="TreeGrafter"/>
</dbReference>
<dbReference type="InterPro" id="IPR001867">
    <property type="entry name" value="OmpR/PhoB-type_DNA-bd"/>
</dbReference>
<keyword evidence="2" id="KW-0902">Two-component regulatory system</keyword>
<dbReference type="CDD" id="cd00156">
    <property type="entry name" value="REC"/>
    <property type="match status" value="1"/>
</dbReference>
<dbReference type="GO" id="GO:0006355">
    <property type="term" value="P:regulation of DNA-templated transcription"/>
    <property type="evidence" value="ECO:0007669"/>
    <property type="project" value="InterPro"/>
</dbReference>
<organism evidence="6">
    <name type="scientific">Parabacteroides goldsteinii</name>
    <dbReference type="NCBI Taxonomy" id="328812"/>
    <lineage>
        <taxon>Bacteria</taxon>
        <taxon>Pseudomonadati</taxon>
        <taxon>Bacteroidota</taxon>
        <taxon>Bacteroidia</taxon>
        <taxon>Bacteroidales</taxon>
        <taxon>Tannerellaceae</taxon>
        <taxon>Parabacteroides</taxon>
    </lineage>
</organism>
<keyword evidence="1 4" id="KW-0597">Phosphoprotein</keyword>
<dbReference type="InterPro" id="IPR011006">
    <property type="entry name" value="CheY-like_superfamily"/>
</dbReference>
<dbReference type="InterPro" id="IPR039420">
    <property type="entry name" value="WalR-like"/>
</dbReference>
<dbReference type="InterPro" id="IPR016032">
    <property type="entry name" value="Sig_transdc_resp-reg_C-effctor"/>
</dbReference>
<evidence type="ECO:0000256" key="3">
    <source>
        <dbReference type="ARBA" id="ARBA00023125"/>
    </source>
</evidence>